<feature type="region of interest" description="Disordered" evidence="1">
    <location>
        <begin position="91"/>
        <end position="110"/>
    </location>
</feature>
<name>A0A8T1MCU7_CLOSI</name>
<protein>
    <submittedName>
        <fullName evidence="2">Uncharacterized protein</fullName>
    </submittedName>
</protein>
<evidence type="ECO:0000313" key="2">
    <source>
        <dbReference type="EMBL" id="KAG5446973.1"/>
    </source>
</evidence>
<dbReference type="OrthoDB" id="10534260at2759"/>
<keyword evidence="3" id="KW-1185">Reference proteome</keyword>
<gene>
    <name evidence="2" type="ORF">CSKR_200354</name>
</gene>
<sequence>MRDSVNVAGTLPSIAQWVAEVRKPPRHGKVQSLRDGLLSVTDDEDAAVNTRADLDMGECCENPTTAETVELPISSSTPSKVASLIVDTVVAQDSDNQSPKTDNNEPESPAYTRFATLISGDSDVYTSAKERRLEQKKPHTIRQIRKLLVGIKFVVVWLPNKLLHQECVAKK</sequence>
<reference evidence="2 3" key="1">
    <citation type="journal article" date="2018" name="Biotechnol. Adv.">
        <title>Improved genomic resources and new bioinformatic workflow for the carcinogenic parasite Clonorchis sinensis: Biotechnological implications.</title>
        <authorList>
            <person name="Wang D."/>
            <person name="Korhonen P.K."/>
            <person name="Gasser R.B."/>
            <person name="Young N.D."/>
        </authorList>
    </citation>
    <scope>NUCLEOTIDE SEQUENCE [LARGE SCALE GENOMIC DNA]</scope>
    <source>
        <strain evidence="2">Cs-k2</strain>
    </source>
</reference>
<feature type="compositionally biased region" description="Polar residues" evidence="1">
    <location>
        <begin position="91"/>
        <end position="101"/>
    </location>
</feature>
<dbReference type="Proteomes" id="UP000286415">
    <property type="component" value="Unassembled WGS sequence"/>
</dbReference>
<evidence type="ECO:0000313" key="3">
    <source>
        <dbReference type="Proteomes" id="UP000286415"/>
    </source>
</evidence>
<dbReference type="EMBL" id="NIRI02000042">
    <property type="protein sequence ID" value="KAG5446973.1"/>
    <property type="molecule type" value="Genomic_DNA"/>
</dbReference>
<proteinExistence type="predicted"/>
<comment type="caution">
    <text evidence="2">The sequence shown here is derived from an EMBL/GenBank/DDBJ whole genome shotgun (WGS) entry which is preliminary data.</text>
</comment>
<organism evidence="2 3">
    <name type="scientific">Clonorchis sinensis</name>
    <name type="common">Chinese liver fluke</name>
    <dbReference type="NCBI Taxonomy" id="79923"/>
    <lineage>
        <taxon>Eukaryota</taxon>
        <taxon>Metazoa</taxon>
        <taxon>Spiralia</taxon>
        <taxon>Lophotrochozoa</taxon>
        <taxon>Platyhelminthes</taxon>
        <taxon>Trematoda</taxon>
        <taxon>Digenea</taxon>
        <taxon>Opisthorchiida</taxon>
        <taxon>Opisthorchiata</taxon>
        <taxon>Opisthorchiidae</taxon>
        <taxon>Clonorchis</taxon>
    </lineage>
</organism>
<dbReference type="AlphaFoldDB" id="A0A8T1MCU7"/>
<evidence type="ECO:0000256" key="1">
    <source>
        <dbReference type="SAM" id="MobiDB-lite"/>
    </source>
</evidence>
<reference evidence="2 3" key="2">
    <citation type="journal article" date="2021" name="Genomics">
        <title>High-quality reference genome for Clonorchis sinensis.</title>
        <authorList>
            <person name="Young N.D."/>
            <person name="Stroehlein A.J."/>
            <person name="Kinkar L."/>
            <person name="Wang T."/>
            <person name="Sohn W.M."/>
            <person name="Chang B.C.H."/>
            <person name="Kaur P."/>
            <person name="Weisz D."/>
            <person name="Dudchenko O."/>
            <person name="Aiden E.L."/>
            <person name="Korhonen P.K."/>
            <person name="Gasser R.B."/>
        </authorList>
    </citation>
    <scope>NUCLEOTIDE SEQUENCE [LARGE SCALE GENOMIC DNA]</scope>
    <source>
        <strain evidence="2">Cs-k2</strain>
    </source>
</reference>
<accession>A0A8T1MCU7</accession>